<dbReference type="EMBL" id="CAJRST010038888">
    <property type="protein sequence ID" value="CAG6015678.1"/>
    <property type="molecule type" value="Genomic_DNA"/>
</dbReference>
<dbReference type="OrthoDB" id="8962118at2759"/>
<keyword evidence="2" id="KW-0732">Signal</keyword>
<feature type="signal peptide" evidence="2">
    <location>
        <begin position="1"/>
        <end position="17"/>
    </location>
</feature>
<evidence type="ECO:0000256" key="1">
    <source>
        <dbReference type="SAM" id="Phobius"/>
    </source>
</evidence>
<organism evidence="3 4">
    <name type="scientific">Menidia menidia</name>
    <name type="common">Atlantic silverside</name>
    <dbReference type="NCBI Taxonomy" id="238744"/>
    <lineage>
        <taxon>Eukaryota</taxon>
        <taxon>Metazoa</taxon>
        <taxon>Chordata</taxon>
        <taxon>Craniata</taxon>
        <taxon>Vertebrata</taxon>
        <taxon>Euteleostomi</taxon>
        <taxon>Actinopterygii</taxon>
        <taxon>Neopterygii</taxon>
        <taxon>Teleostei</taxon>
        <taxon>Neoteleostei</taxon>
        <taxon>Acanthomorphata</taxon>
        <taxon>Ovalentaria</taxon>
        <taxon>Atherinomorphae</taxon>
        <taxon>Atheriniformes</taxon>
        <taxon>Atherinopsidae</taxon>
        <taxon>Menidiinae</taxon>
        <taxon>Menidia</taxon>
    </lineage>
</organism>
<gene>
    <name evidence="3" type="ORF">MMEN_LOCUS19749</name>
</gene>
<protein>
    <submittedName>
        <fullName evidence="3">(Atlantic silverside) hypothetical protein</fullName>
    </submittedName>
</protein>
<proteinExistence type="predicted"/>
<keyword evidence="1" id="KW-1133">Transmembrane helix</keyword>
<keyword evidence="1" id="KW-0812">Transmembrane</keyword>
<sequence>MMRLLFLCLLLLLPASADTDDEDLIGKLGVHETNADKTKGTDEASNQITMIVIIVAVTVLTLSVAAIVAVMLARRQMNIRQQGIYSVPTEQDQKGAI</sequence>
<comment type="caution">
    <text evidence="3">The sequence shown here is derived from an EMBL/GenBank/DDBJ whole genome shotgun (WGS) entry which is preliminary data.</text>
</comment>
<accession>A0A8S4BNU0</accession>
<reference evidence="3" key="1">
    <citation type="submission" date="2021-05" db="EMBL/GenBank/DDBJ databases">
        <authorList>
            <person name="Tigano A."/>
        </authorList>
    </citation>
    <scope>NUCLEOTIDE SEQUENCE</scope>
</reference>
<evidence type="ECO:0000256" key="2">
    <source>
        <dbReference type="SAM" id="SignalP"/>
    </source>
</evidence>
<feature type="transmembrane region" description="Helical" evidence="1">
    <location>
        <begin position="48"/>
        <end position="73"/>
    </location>
</feature>
<evidence type="ECO:0000313" key="4">
    <source>
        <dbReference type="Proteomes" id="UP000677803"/>
    </source>
</evidence>
<keyword evidence="4" id="KW-1185">Reference proteome</keyword>
<evidence type="ECO:0000313" key="3">
    <source>
        <dbReference type="EMBL" id="CAG6015678.1"/>
    </source>
</evidence>
<dbReference type="Proteomes" id="UP000677803">
    <property type="component" value="Unassembled WGS sequence"/>
</dbReference>
<name>A0A8S4BNU0_9TELE</name>
<dbReference type="AlphaFoldDB" id="A0A8S4BNU0"/>
<keyword evidence="1" id="KW-0472">Membrane</keyword>
<feature type="chain" id="PRO_5035751630" evidence="2">
    <location>
        <begin position="18"/>
        <end position="97"/>
    </location>
</feature>